<evidence type="ECO:0000313" key="4">
    <source>
        <dbReference type="Proteomes" id="UP000617145"/>
    </source>
</evidence>
<comment type="caution">
    <text evidence="3">The sequence shown here is derived from an EMBL/GenBank/DDBJ whole genome shotgun (WGS) entry which is preliminary data.</text>
</comment>
<evidence type="ECO:0000256" key="1">
    <source>
        <dbReference type="SAM" id="MobiDB-lite"/>
    </source>
</evidence>
<dbReference type="Proteomes" id="UP000617145">
    <property type="component" value="Unassembled WGS sequence"/>
</dbReference>
<evidence type="ECO:0000256" key="2">
    <source>
        <dbReference type="SAM" id="Phobius"/>
    </source>
</evidence>
<evidence type="ECO:0000313" key="3">
    <source>
        <dbReference type="EMBL" id="GGG74266.1"/>
    </source>
</evidence>
<protein>
    <recommendedName>
        <fullName evidence="5">Dihydroorotate dehydrogenase</fullName>
    </recommendedName>
</protein>
<organism evidence="3 4">
    <name type="scientific">Salipiger pallidus</name>
    <dbReference type="NCBI Taxonomy" id="1775170"/>
    <lineage>
        <taxon>Bacteria</taxon>
        <taxon>Pseudomonadati</taxon>
        <taxon>Pseudomonadota</taxon>
        <taxon>Alphaproteobacteria</taxon>
        <taxon>Rhodobacterales</taxon>
        <taxon>Roseobacteraceae</taxon>
        <taxon>Salipiger</taxon>
    </lineage>
</organism>
<feature type="transmembrane region" description="Helical" evidence="2">
    <location>
        <begin position="73"/>
        <end position="94"/>
    </location>
</feature>
<sequence>MTMTDDRRTEEGGLAPWFDAGRDEAPLPSGDWLARMEAMALEMQPAPAPAGIATPERAAPAWRGWLRDMLRGLGGWPAMAGLVAACATGVWFGVVAPSELSDWLAPAGRDAMTAIEPASGFDYAMLGL</sequence>
<reference evidence="3" key="2">
    <citation type="submission" date="2020-09" db="EMBL/GenBank/DDBJ databases">
        <authorList>
            <person name="Sun Q."/>
            <person name="Zhou Y."/>
        </authorList>
    </citation>
    <scope>NUCLEOTIDE SEQUENCE</scope>
    <source>
        <strain evidence="3">CGMCC 1.15762</strain>
    </source>
</reference>
<keyword evidence="4" id="KW-1185">Reference proteome</keyword>
<dbReference type="AlphaFoldDB" id="A0A8J2ZJZ5"/>
<feature type="region of interest" description="Disordered" evidence="1">
    <location>
        <begin position="1"/>
        <end position="24"/>
    </location>
</feature>
<accession>A0A8J2ZJZ5</accession>
<reference evidence="3" key="1">
    <citation type="journal article" date="2014" name="Int. J. Syst. Evol. Microbiol.">
        <title>Complete genome sequence of Corynebacterium casei LMG S-19264T (=DSM 44701T), isolated from a smear-ripened cheese.</title>
        <authorList>
            <consortium name="US DOE Joint Genome Institute (JGI-PGF)"/>
            <person name="Walter F."/>
            <person name="Albersmeier A."/>
            <person name="Kalinowski J."/>
            <person name="Ruckert C."/>
        </authorList>
    </citation>
    <scope>NUCLEOTIDE SEQUENCE</scope>
    <source>
        <strain evidence="3">CGMCC 1.15762</strain>
    </source>
</reference>
<feature type="compositionally biased region" description="Basic and acidic residues" evidence="1">
    <location>
        <begin position="1"/>
        <end position="11"/>
    </location>
</feature>
<keyword evidence="2" id="KW-0812">Transmembrane</keyword>
<proteinExistence type="predicted"/>
<keyword evidence="2" id="KW-1133">Transmembrane helix</keyword>
<name>A0A8J2ZJZ5_9RHOB</name>
<gene>
    <name evidence="3" type="ORF">GCM10011415_23360</name>
</gene>
<dbReference type="EMBL" id="BMJV01000004">
    <property type="protein sequence ID" value="GGG74266.1"/>
    <property type="molecule type" value="Genomic_DNA"/>
</dbReference>
<keyword evidence="2" id="KW-0472">Membrane</keyword>
<evidence type="ECO:0008006" key="5">
    <source>
        <dbReference type="Google" id="ProtNLM"/>
    </source>
</evidence>